<comment type="similarity">
    <text evidence="1 10">Belongs to the class-I aminoacyl-tRNA synthetase family.</text>
</comment>
<dbReference type="NCBIfam" id="TIGR00395">
    <property type="entry name" value="leuS_arch"/>
    <property type="match status" value="1"/>
</dbReference>
<feature type="compositionally biased region" description="Basic and acidic residues" evidence="11">
    <location>
        <begin position="122"/>
        <end position="132"/>
    </location>
</feature>
<dbReference type="GO" id="GO:0048608">
    <property type="term" value="P:reproductive structure development"/>
    <property type="evidence" value="ECO:0007669"/>
    <property type="project" value="UniProtKB-ARBA"/>
</dbReference>
<evidence type="ECO:0000256" key="5">
    <source>
        <dbReference type="ARBA" id="ARBA00022840"/>
    </source>
</evidence>
<dbReference type="FunFam" id="1.10.730.10:FF:000020">
    <property type="entry name" value="Leucine--tRNA ligase cytoplasmic"/>
    <property type="match status" value="1"/>
</dbReference>
<keyword evidence="17" id="KW-1185">Reference proteome</keyword>
<dbReference type="GO" id="GO:0006429">
    <property type="term" value="P:leucyl-tRNA aminoacylation"/>
    <property type="evidence" value="ECO:0007669"/>
    <property type="project" value="InterPro"/>
</dbReference>
<dbReference type="InterPro" id="IPR004853">
    <property type="entry name" value="Sugar_P_trans_dom"/>
</dbReference>
<dbReference type="SUPFAM" id="SSF47323">
    <property type="entry name" value="Anticodon-binding domain of a subclass of class I aminoacyl-tRNA synthetases"/>
    <property type="match status" value="1"/>
</dbReference>
<comment type="caution">
    <text evidence="16">The sequence shown here is derived from an EMBL/GenBank/DDBJ whole genome shotgun (WGS) entry which is preliminary data.</text>
</comment>
<feature type="domain" description="Methionyl/Valyl/Leucyl/Isoleucyl-tRNA synthetase anticodon-binding" evidence="15">
    <location>
        <begin position="796"/>
        <end position="918"/>
    </location>
</feature>
<comment type="catalytic activity">
    <reaction evidence="9">
        <text>tRNA(Leu) + L-leucine + ATP = L-leucyl-tRNA(Leu) + AMP + diphosphate</text>
        <dbReference type="Rhea" id="RHEA:11688"/>
        <dbReference type="Rhea" id="RHEA-COMP:9613"/>
        <dbReference type="Rhea" id="RHEA-COMP:9622"/>
        <dbReference type="ChEBI" id="CHEBI:30616"/>
        <dbReference type="ChEBI" id="CHEBI:33019"/>
        <dbReference type="ChEBI" id="CHEBI:57427"/>
        <dbReference type="ChEBI" id="CHEBI:78442"/>
        <dbReference type="ChEBI" id="CHEBI:78494"/>
        <dbReference type="ChEBI" id="CHEBI:456215"/>
        <dbReference type="EC" id="6.1.1.4"/>
    </reaction>
</comment>
<keyword evidence="3 10" id="KW-0436">Ligase</keyword>
<feature type="domain" description="Aminoacyl-tRNA synthetase class Ia" evidence="13">
    <location>
        <begin position="24"/>
        <end position="107"/>
    </location>
</feature>
<evidence type="ECO:0000259" key="13">
    <source>
        <dbReference type="Pfam" id="PF00133"/>
    </source>
</evidence>
<keyword evidence="7 10" id="KW-0030">Aminoacyl-tRNA synthetase</keyword>
<keyword evidence="12" id="KW-1133">Transmembrane helix</keyword>
<dbReference type="Pfam" id="PF08264">
    <property type="entry name" value="Anticodon_1"/>
    <property type="match status" value="1"/>
</dbReference>
<accession>A0A3L6R9T3</accession>
<name>A0A3L6R9T3_PANMI</name>
<evidence type="ECO:0000259" key="14">
    <source>
        <dbReference type="Pfam" id="PF03151"/>
    </source>
</evidence>
<dbReference type="EMBL" id="PQIB02000009">
    <property type="protein sequence ID" value="RLM99609.1"/>
    <property type="molecule type" value="Genomic_DNA"/>
</dbReference>
<feature type="transmembrane region" description="Helical" evidence="12">
    <location>
        <begin position="1376"/>
        <end position="1396"/>
    </location>
</feature>
<evidence type="ECO:0000256" key="2">
    <source>
        <dbReference type="ARBA" id="ARBA00013164"/>
    </source>
</evidence>
<dbReference type="InterPro" id="IPR009008">
    <property type="entry name" value="Val/Leu/Ile-tRNA-synth_edit"/>
</dbReference>
<dbReference type="InterPro" id="IPR009080">
    <property type="entry name" value="tRNAsynth_Ia_anticodon-bd"/>
</dbReference>
<dbReference type="PANTHER" id="PTHR45794:SF1">
    <property type="entry name" value="LEUCINE--TRNA LIGASE, CYTOPLASMIC"/>
    <property type="match status" value="1"/>
</dbReference>
<evidence type="ECO:0000256" key="11">
    <source>
        <dbReference type="SAM" id="MobiDB-lite"/>
    </source>
</evidence>
<dbReference type="Pfam" id="PF00133">
    <property type="entry name" value="tRNA-synt_1"/>
    <property type="match status" value="2"/>
</dbReference>
<dbReference type="InterPro" id="IPR013155">
    <property type="entry name" value="M/V/L/I-tRNA-synth_anticd-bd"/>
</dbReference>
<feature type="domain" description="Aminoacyl-tRNA synthetase class Ia" evidence="13">
    <location>
        <begin position="188"/>
        <end position="756"/>
    </location>
</feature>
<dbReference type="SUPFAM" id="SSF52374">
    <property type="entry name" value="Nucleotidylyl transferase"/>
    <property type="match status" value="1"/>
</dbReference>
<feature type="region of interest" description="Disordered" evidence="11">
    <location>
        <begin position="122"/>
        <end position="151"/>
    </location>
</feature>
<evidence type="ECO:0000256" key="3">
    <source>
        <dbReference type="ARBA" id="ARBA00022598"/>
    </source>
</evidence>
<dbReference type="GO" id="GO:0004823">
    <property type="term" value="F:leucine-tRNA ligase activity"/>
    <property type="evidence" value="ECO:0007669"/>
    <property type="project" value="UniProtKB-EC"/>
</dbReference>
<dbReference type="Proteomes" id="UP000275267">
    <property type="component" value="Unassembled WGS sequence"/>
</dbReference>
<evidence type="ECO:0000256" key="10">
    <source>
        <dbReference type="RuleBase" id="RU363035"/>
    </source>
</evidence>
<evidence type="ECO:0000256" key="6">
    <source>
        <dbReference type="ARBA" id="ARBA00022917"/>
    </source>
</evidence>
<organism evidence="16 17">
    <name type="scientific">Panicum miliaceum</name>
    <name type="common">Proso millet</name>
    <name type="synonym">Broomcorn millet</name>
    <dbReference type="NCBI Taxonomy" id="4540"/>
    <lineage>
        <taxon>Eukaryota</taxon>
        <taxon>Viridiplantae</taxon>
        <taxon>Streptophyta</taxon>
        <taxon>Embryophyta</taxon>
        <taxon>Tracheophyta</taxon>
        <taxon>Spermatophyta</taxon>
        <taxon>Magnoliopsida</taxon>
        <taxon>Liliopsida</taxon>
        <taxon>Poales</taxon>
        <taxon>Poaceae</taxon>
        <taxon>PACMAD clade</taxon>
        <taxon>Panicoideae</taxon>
        <taxon>Panicodae</taxon>
        <taxon>Paniceae</taxon>
        <taxon>Panicinae</taxon>
        <taxon>Panicum</taxon>
        <taxon>Panicum sect. Panicum</taxon>
    </lineage>
</organism>
<gene>
    <name evidence="16" type="ORF">C2845_PM06G10790</name>
</gene>
<dbReference type="Pfam" id="PF03151">
    <property type="entry name" value="TPT"/>
    <property type="match status" value="1"/>
</dbReference>
<keyword evidence="4 10" id="KW-0547">Nucleotide-binding</keyword>
<evidence type="ECO:0000256" key="12">
    <source>
        <dbReference type="SAM" id="Phobius"/>
    </source>
</evidence>
<dbReference type="Gene3D" id="3.90.740.10">
    <property type="entry name" value="Valyl/Leucyl/Isoleucyl-tRNA synthetase, editing domain"/>
    <property type="match status" value="1"/>
</dbReference>
<evidence type="ECO:0000256" key="7">
    <source>
        <dbReference type="ARBA" id="ARBA00023146"/>
    </source>
</evidence>
<evidence type="ECO:0000259" key="15">
    <source>
        <dbReference type="Pfam" id="PF08264"/>
    </source>
</evidence>
<dbReference type="InterPro" id="IPR002300">
    <property type="entry name" value="aa-tRNA-synth_Ia"/>
</dbReference>
<evidence type="ECO:0000313" key="16">
    <source>
        <dbReference type="EMBL" id="RLM99609.1"/>
    </source>
</evidence>
<feature type="compositionally biased region" description="Polar residues" evidence="11">
    <location>
        <begin position="133"/>
        <end position="148"/>
    </location>
</feature>
<evidence type="ECO:0000313" key="17">
    <source>
        <dbReference type="Proteomes" id="UP000275267"/>
    </source>
</evidence>
<dbReference type="STRING" id="4540.A0A3L6R9T3"/>
<dbReference type="GO" id="GO:0005524">
    <property type="term" value="F:ATP binding"/>
    <property type="evidence" value="ECO:0007669"/>
    <property type="project" value="UniProtKB-KW"/>
</dbReference>
<dbReference type="InterPro" id="IPR014729">
    <property type="entry name" value="Rossmann-like_a/b/a_fold"/>
</dbReference>
<evidence type="ECO:0000256" key="8">
    <source>
        <dbReference type="ARBA" id="ARBA00030520"/>
    </source>
</evidence>
<dbReference type="GO" id="GO:0009791">
    <property type="term" value="P:post-embryonic development"/>
    <property type="evidence" value="ECO:0007669"/>
    <property type="project" value="UniProtKB-ARBA"/>
</dbReference>
<keyword evidence="12" id="KW-0812">Transmembrane</keyword>
<dbReference type="CDD" id="cd07959">
    <property type="entry name" value="Anticodon_Ia_Leu_AEc"/>
    <property type="match status" value="1"/>
</dbReference>
<proteinExistence type="inferred from homology"/>
<dbReference type="PANTHER" id="PTHR45794">
    <property type="entry name" value="LEUCYL-TRNA SYNTHETASE"/>
    <property type="match status" value="1"/>
</dbReference>
<dbReference type="GO" id="GO:0002161">
    <property type="term" value="F:aminoacyl-tRNA deacylase activity"/>
    <property type="evidence" value="ECO:0007669"/>
    <property type="project" value="InterPro"/>
</dbReference>
<feature type="transmembrane region" description="Helical" evidence="12">
    <location>
        <begin position="1344"/>
        <end position="1364"/>
    </location>
</feature>
<keyword evidence="5 10" id="KW-0067">ATP-binding</keyword>
<dbReference type="Gene3D" id="1.10.730.10">
    <property type="entry name" value="Isoleucyl-tRNA Synthetase, Domain 1"/>
    <property type="match status" value="1"/>
</dbReference>
<sequence>MSSSHDEAKSFARRDFLLKIQRDVQTLWEENKVFEANSGDKPPSPGEKFFGNFTYPYMNGLLHLGHAFTLSKLEFGAAYHRLCGSNVLLPFAFHCTGMPIKASADKLAREMQQYGNPPVFPVDRDSKIDKANDNNNNYSTATSAPNNYKSKRSKAVAKSGSHKSQWEIMRSFDLSDEEIAKFQDPYHWLSYFPPLAMKDLKAFGLSCDWRRSFITTDMNPFYDAFVQWQMRKLRNMGKIVKGKQYMVYSPLDGQPCADHDRASGGEVGPQEYVLIKMEVIPPFPPKLKALEGRNVYLAAATLRPETLYGQTNCWIQPDENYGAFEVNDIDIFILTARSARNLAYQMLSRVPGKPTCLAELCGRELIGLQLKSPLAFYEIVYVLPMQNVLTHKGTGIVISVPSDSPDDFIAFQELVTSSDLRVMYGVKDEWVLPFKVIPVINVPGYGNETAKKVCLDLKIDSLNRTDKLAEAKEITYLKVFHNGTMIVGEFKGRKVQEVKPLIKDMLLKTGAAVLYYEPEGKVISRSGDECVVALTDQWLITYGEAEWKQKAIECLEEMNTFSTEAHNGFEHTLNWLMPRACSRSFGLGTRIPWDEEFLVDSLSDSTLYMVYYTIAHLLQHGNIYGSNSSLRADQMTDEVWDYVFCNGPTPETDIPPTVLRKMKQEFEYWYPFELRISGKDLMQNHLAFCIYSHTAVLPKHHWPGGFRCNGHLMLNSEKMSKSTGNFRTLSQAIEEFSSDATRFALADAGDSLDDANFAFETAKSAIMKLTKEISWMKEVLSAESSLRVGPPTTYADRAFANAMNYAIKDTEDSYRAFMFKDALKTGFYDLQAARDEYRISCGARAMNYELLLRFMDVQTRLITPICPHYAEHVWQNILKKEGFVVKAGWPIADTPDPTLRAANKYLLDSMVLMRKVLHKQGSDLKKAKKGAVVPATLEENKLSVGLIYVNENYDGWKEQCLRVLQAQFEPESCSFAPDEQIIETLKNYYIGQDMDLKPIQKLCMPFIKFKKDEAQKQLSYAHLAQLGKRRSVVRAASWAPTLTLHNMYPRALACAPNPALAVSPPPRRTPQQAQMAALGTLPGGAAAASVPRSQRRRGAPSLAAAYVPEGVRLVCGRQLRPAPVLASPSATLSGPARRRFLREAPAAAAALGSASAGEAKPQGFAERYPTLVTGFFFFLWIFNDIYEHGVHNISNSQLRVFNDIYVQGVHPINSTLLKQLIPVAVCHAIGHVTSTVSFAAVAVSFAHTIKALEPFFSASASQFILGQPVPLTLWLSLVPVVVELMCQCAVEFFLMGGGGVSVASLTELSFNWTGFINAMISNISFTYRSIYSKKAMTDMDSTNLYAYISIIALIVCIPPALIIEGPQLVQHGFKDAIAKVGLTKLISNFFVVGLFYHLYNQVATNTLERVAPLSHAIGNVLKRVFVIGFSIIIFGT</sequence>
<dbReference type="Gene3D" id="3.40.50.620">
    <property type="entry name" value="HUPs"/>
    <property type="match status" value="1"/>
</dbReference>
<dbReference type="FunFam" id="3.90.740.10:FF:000001">
    <property type="entry name" value="Leucine--tRNA ligase, cytoplasmic"/>
    <property type="match status" value="1"/>
</dbReference>
<evidence type="ECO:0000256" key="9">
    <source>
        <dbReference type="ARBA" id="ARBA00047469"/>
    </source>
</evidence>
<protein>
    <recommendedName>
        <fullName evidence="2">leucine--tRNA ligase</fullName>
        <ecNumber evidence="2">6.1.1.4</ecNumber>
    </recommendedName>
    <alternativeName>
        <fullName evidence="8">Leucyl-tRNA synthetase</fullName>
    </alternativeName>
</protein>
<dbReference type="PROSITE" id="PS00178">
    <property type="entry name" value="AA_TRNA_LIGASE_I"/>
    <property type="match status" value="1"/>
</dbReference>
<keyword evidence="6 10" id="KW-0648">Protein biosynthesis</keyword>
<feature type="transmembrane region" description="Helical" evidence="12">
    <location>
        <begin position="1416"/>
        <end position="1435"/>
    </location>
</feature>
<dbReference type="SUPFAM" id="SSF50677">
    <property type="entry name" value="ValRS/IleRS/LeuRS editing domain"/>
    <property type="match status" value="1"/>
</dbReference>
<reference evidence="17" key="1">
    <citation type="journal article" date="2019" name="Nat. Commun.">
        <title>The genome of broomcorn millet.</title>
        <authorList>
            <person name="Zou C."/>
            <person name="Miki D."/>
            <person name="Li D."/>
            <person name="Tang Q."/>
            <person name="Xiao L."/>
            <person name="Rajput S."/>
            <person name="Deng P."/>
            <person name="Jia W."/>
            <person name="Huang R."/>
            <person name="Zhang M."/>
            <person name="Sun Y."/>
            <person name="Hu J."/>
            <person name="Fu X."/>
            <person name="Schnable P.S."/>
            <person name="Li F."/>
            <person name="Zhang H."/>
            <person name="Feng B."/>
            <person name="Zhu X."/>
            <person name="Liu R."/>
            <person name="Schnable J.C."/>
            <person name="Zhu J.-K."/>
            <person name="Zhang H."/>
        </authorList>
    </citation>
    <scope>NUCLEOTIDE SEQUENCE [LARGE SCALE GENOMIC DNA]</scope>
</reference>
<dbReference type="InterPro" id="IPR004493">
    <property type="entry name" value="Leu-tRNA-synth_Ia_arc/euk"/>
</dbReference>
<keyword evidence="12" id="KW-0472">Membrane</keyword>
<dbReference type="InterPro" id="IPR001412">
    <property type="entry name" value="aa-tRNA-synth_I_CS"/>
</dbReference>
<dbReference type="OrthoDB" id="2016852at2759"/>
<feature type="domain" description="Sugar phosphate transporter" evidence="14">
    <location>
        <begin position="1207"/>
        <end position="1436"/>
    </location>
</feature>
<evidence type="ECO:0000256" key="4">
    <source>
        <dbReference type="ARBA" id="ARBA00022741"/>
    </source>
</evidence>
<evidence type="ECO:0000256" key="1">
    <source>
        <dbReference type="ARBA" id="ARBA00005594"/>
    </source>
</evidence>
<dbReference type="EC" id="6.1.1.4" evidence="2"/>